<evidence type="ECO:0000256" key="1">
    <source>
        <dbReference type="ARBA" id="ARBA00022801"/>
    </source>
</evidence>
<dbReference type="PANTHER" id="PTHR12304">
    <property type="entry name" value="INOSINE-URIDINE PREFERRING NUCLEOSIDE HYDROLASE"/>
    <property type="match status" value="1"/>
</dbReference>
<sequence>MKSIILDVDTGIDDTMAIAYAAHSPELQLLGLTTLFGNVSVEESTRNSLYVLEMLGREEVEVYAGAGKPFARDNVLGYAKHVHGEDGLGGALQDAIPKRTAGSMTAAQFMINQVRSKPGEVTIIAVGPMTNLALAIQADPEFVTLVDQVVIMGGSVTVKGNVSPYAEANIRSDPEAAKYVFQSGLPITLVGLDVTMKTLLPRTRLQEWRNKDTKLSQFVADAADFYMNAYETWNPGIGGCALHDPLAVGMVIDPSFCRTEAMHVEVDVGEGSPSLGRTYAVEQTDSTKSPNINVCLEVDAERFLEHFMNRTV</sequence>
<dbReference type="KEGG" id="cohn:KCTCHS21_58250"/>
<dbReference type="OrthoDB" id="9797882at2"/>
<gene>
    <name evidence="4" type="primary">rihB</name>
    <name evidence="4" type="ORF">KCTCHS21_58250</name>
</gene>
<dbReference type="AlphaFoldDB" id="A0A3T1DE42"/>
<organism evidence="4 5">
    <name type="scientific">Cohnella abietis</name>
    <dbReference type="NCBI Taxonomy" id="2507935"/>
    <lineage>
        <taxon>Bacteria</taxon>
        <taxon>Bacillati</taxon>
        <taxon>Bacillota</taxon>
        <taxon>Bacilli</taxon>
        <taxon>Bacillales</taxon>
        <taxon>Paenibacillaceae</taxon>
        <taxon>Cohnella</taxon>
    </lineage>
</organism>
<feature type="domain" description="Inosine/uridine-preferring nucleoside hydrolase" evidence="3">
    <location>
        <begin position="4"/>
        <end position="305"/>
    </location>
</feature>
<dbReference type="Proteomes" id="UP000289856">
    <property type="component" value="Chromosome"/>
</dbReference>
<proteinExistence type="predicted"/>
<dbReference type="InterPro" id="IPR001910">
    <property type="entry name" value="Inosine/uridine_hydrolase_dom"/>
</dbReference>
<dbReference type="GO" id="GO:0006152">
    <property type="term" value="P:purine nucleoside catabolic process"/>
    <property type="evidence" value="ECO:0007669"/>
    <property type="project" value="TreeGrafter"/>
</dbReference>
<protein>
    <submittedName>
        <fullName evidence="4">Ribosylpyrimidine nucleosidase</fullName>
    </submittedName>
</protein>
<reference evidence="4 5" key="1">
    <citation type="submission" date="2019-01" db="EMBL/GenBank/DDBJ databases">
        <title>Complete genome sequence of Cohnella hallensis HS21 isolated from Korean fir (Abies koreana) rhizospheric soil.</title>
        <authorList>
            <person name="Jiang L."/>
            <person name="Kang S.W."/>
            <person name="Kim S."/>
            <person name="Jung J."/>
            <person name="Kim C.Y."/>
            <person name="Kim D.H."/>
            <person name="Kim S.W."/>
            <person name="Lee J."/>
        </authorList>
    </citation>
    <scope>NUCLEOTIDE SEQUENCE [LARGE SCALE GENOMIC DNA]</scope>
    <source>
        <strain evidence="4 5">HS21</strain>
    </source>
</reference>
<dbReference type="Gene3D" id="3.90.245.10">
    <property type="entry name" value="Ribonucleoside hydrolase-like"/>
    <property type="match status" value="1"/>
</dbReference>
<dbReference type="GO" id="GO:0008477">
    <property type="term" value="F:purine nucleosidase activity"/>
    <property type="evidence" value="ECO:0007669"/>
    <property type="project" value="TreeGrafter"/>
</dbReference>
<evidence type="ECO:0000256" key="2">
    <source>
        <dbReference type="ARBA" id="ARBA00023295"/>
    </source>
</evidence>
<keyword evidence="1" id="KW-0378">Hydrolase</keyword>
<dbReference type="RefSeq" id="WP_130615897.1">
    <property type="nucleotide sequence ID" value="NZ_AP019400.1"/>
</dbReference>
<accession>A0A3T1DE42</accession>
<evidence type="ECO:0000259" key="3">
    <source>
        <dbReference type="Pfam" id="PF01156"/>
    </source>
</evidence>
<dbReference type="EMBL" id="AP019400">
    <property type="protein sequence ID" value="BBI36426.1"/>
    <property type="molecule type" value="Genomic_DNA"/>
</dbReference>
<keyword evidence="5" id="KW-1185">Reference proteome</keyword>
<keyword evidence="2" id="KW-0326">Glycosidase</keyword>
<dbReference type="InterPro" id="IPR036452">
    <property type="entry name" value="Ribo_hydro-like"/>
</dbReference>
<dbReference type="PANTHER" id="PTHR12304:SF4">
    <property type="entry name" value="URIDINE NUCLEOSIDASE"/>
    <property type="match status" value="1"/>
</dbReference>
<evidence type="ECO:0000313" key="5">
    <source>
        <dbReference type="Proteomes" id="UP000289856"/>
    </source>
</evidence>
<name>A0A3T1DE42_9BACL</name>
<evidence type="ECO:0000313" key="4">
    <source>
        <dbReference type="EMBL" id="BBI36426.1"/>
    </source>
</evidence>
<dbReference type="SUPFAM" id="SSF53590">
    <property type="entry name" value="Nucleoside hydrolase"/>
    <property type="match status" value="1"/>
</dbReference>
<dbReference type="GO" id="GO:0005829">
    <property type="term" value="C:cytosol"/>
    <property type="evidence" value="ECO:0007669"/>
    <property type="project" value="TreeGrafter"/>
</dbReference>
<dbReference type="InterPro" id="IPR023186">
    <property type="entry name" value="IUNH"/>
</dbReference>
<dbReference type="CDD" id="cd02650">
    <property type="entry name" value="nuc_hydro_CaPnhB"/>
    <property type="match status" value="1"/>
</dbReference>
<dbReference type="Pfam" id="PF01156">
    <property type="entry name" value="IU_nuc_hydro"/>
    <property type="match status" value="1"/>
</dbReference>